<dbReference type="InterPro" id="IPR011010">
    <property type="entry name" value="DNA_brk_join_enz"/>
</dbReference>
<proteinExistence type="inferred from homology"/>
<dbReference type="PANTHER" id="PTHR30349:SF41">
    <property type="entry name" value="INTEGRASE_RECOMBINASE PROTEIN MJ0367-RELATED"/>
    <property type="match status" value="1"/>
</dbReference>
<feature type="domain" description="Core-binding (CB)" evidence="7">
    <location>
        <begin position="15"/>
        <end position="101"/>
    </location>
</feature>
<reference evidence="8 9" key="1">
    <citation type="submission" date="2020-08" db="EMBL/GenBank/DDBJ databases">
        <title>Sequencing the genomes of 1000 actinobacteria strains.</title>
        <authorList>
            <person name="Klenk H.-P."/>
        </authorList>
    </citation>
    <scope>NUCLEOTIDE SEQUENCE [LARGE SCALE GENOMIC DNA]</scope>
    <source>
        <strain evidence="8 9">DSM 45823</strain>
    </source>
</reference>
<evidence type="ECO:0000256" key="4">
    <source>
        <dbReference type="ARBA" id="ARBA00023172"/>
    </source>
</evidence>
<dbReference type="InterPro" id="IPR002104">
    <property type="entry name" value="Integrase_catalytic"/>
</dbReference>
<keyword evidence="9" id="KW-1185">Reference proteome</keyword>
<dbReference type="Gene3D" id="1.10.150.130">
    <property type="match status" value="1"/>
</dbReference>
<dbReference type="InterPro" id="IPR013762">
    <property type="entry name" value="Integrase-like_cat_sf"/>
</dbReference>
<evidence type="ECO:0000256" key="5">
    <source>
        <dbReference type="PROSITE-ProRule" id="PRU01248"/>
    </source>
</evidence>
<dbReference type="SUPFAM" id="SSF56349">
    <property type="entry name" value="DNA breaking-rejoining enzymes"/>
    <property type="match status" value="1"/>
</dbReference>
<evidence type="ECO:0000256" key="3">
    <source>
        <dbReference type="ARBA" id="ARBA00023125"/>
    </source>
</evidence>
<evidence type="ECO:0000313" key="8">
    <source>
        <dbReference type="EMBL" id="MBA9002882.1"/>
    </source>
</evidence>
<evidence type="ECO:0000259" key="6">
    <source>
        <dbReference type="PROSITE" id="PS51898"/>
    </source>
</evidence>
<dbReference type="Pfam" id="PF00589">
    <property type="entry name" value="Phage_integrase"/>
    <property type="match status" value="1"/>
</dbReference>
<dbReference type="InterPro" id="IPR004107">
    <property type="entry name" value="Integrase_SAM-like_N"/>
</dbReference>
<gene>
    <name evidence="8" type="ORF">HNR21_001764</name>
</gene>
<evidence type="ECO:0000259" key="7">
    <source>
        <dbReference type="PROSITE" id="PS51900"/>
    </source>
</evidence>
<dbReference type="RefSeq" id="WP_182704799.1">
    <property type="nucleotide sequence ID" value="NZ_JACJII010000001.1"/>
</dbReference>
<keyword evidence="2" id="KW-0229">DNA integration</keyword>
<comment type="similarity">
    <text evidence="1">Belongs to the 'phage' integrase family.</text>
</comment>
<dbReference type="EMBL" id="JACJII010000001">
    <property type="protein sequence ID" value="MBA9002882.1"/>
    <property type="molecule type" value="Genomic_DNA"/>
</dbReference>
<dbReference type="InterPro" id="IPR010998">
    <property type="entry name" value="Integrase_recombinase_N"/>
</dbReference>
<dbReference type="GO" id="GO:0015074">
    <property type="term" value="P:DNA integration"/>
    <property type="evidence" value="ECO:0007669"/>
    <property type="project" value="UniProtKB-KW"/>
</dbReference>
<dbReference type="PROSITE" id="PS51900">
    <property type="entry name" value="CB"/>
    <property type="match status" value="1"/>
</dbReference>
<dbReference type="PANTHER" id="PTHR30349">
    <property type="entry name" value="PHAGE INTEGRASE-RELATED"/>
    <property type="match status" value="1"/>
</dbReference>
<sequence length="316" mass="36613">MGTTRTRRPKNLRAGSFQAAINSFVLHLNAEGKSPKTVRTYAEAAQWFAAEHLRTNTDHTDWEDVTPDDVRAWMVWLLDQYSDSYANNQYRALQQFFKWWSTDEELPDPMAKLRPPSVGEKVVPVFTEEELAKLLKQCEGKTFEQRRDYAILSLFKATGLRLSELAGITYDPEDPERSDLDLMRRELLVTGKGSKQRIVRFGHHAARSIDRYIRVRAKHTYASSRRLWLGTKNRPPMTANGIYQMVVRRGEQCGVAVHPHKFRHHFSHTWLDKGGAEGDLMELNGWSSPQMLRRYGRSAASTRARRTYDRIMEDDI</sequence>
<keyword evidence="4" id="KW-0233">DNA recombination</keyword>
<dbReference type="Proteomes" id="UP000539313">
    <property type="component" value="Unassembled WGS sequence"/>
</dbReference>
<feature type="domain" description="Tyr recombinase" evidence="6">
    <location>
        <begin position="121"/>
        <end position="309"/>
    </location>
</feature>
<dbReference type="InterPro" id="IPR044068">
    <property type="entry name" value="CB"/>
</dbReference>
<dbReference type="Pfam" id="PF13495">
    <property type="entry name" value="Phage_int_SAM_4"/>
    <property type="match status" value="1"/>
</dbReference>
<dbReference type="PROSITE" id="PS51898">
    <property type="entry name" value="TYR_RECOMBINASE"/>
    <property type="match status" value="1"/>
</dbReference>
<organism evidence="8 9">
    <name type="scientific">Thermomonospora cellulosilytica</name>
    <dbReference type="NCBI Taxonomy" id="1411118"/>
    <lineage>
        <taxon>Bacteria</taxon>
        <taxon>Bacillati</taxon>
        <taxon>Actinomycetota</taxon>
        <taxon>Actinomycetes</taxon>
        <taxon>Streptosporangiales</taxon>
        <taxon>Thermomonosporaceae</taxon>
        <taxon>Thermomonospora</taxon>
    </lineage>
</organism>
<dbReference type="GO" id="GO:0003677">
    <property type="term" value="F:DNA binding"/>
    <property type="evidence" value="ECO:0007669"/>
    <property type="project" value="UniProtKB-UniRule"/>
</dbReference>
<dbReference type="Gene3D" id="1.10.443.10">
    <property type="entry name" value="Intergrase catalytic core"/>
    <property type="match status" value="1"/>
</dbReference>
<dbReference type="GO" id="GO:0006310">
    <property type="term" value="P:DNA recombination"/>
    <property type="evidence" value="ECO:0007669"/>
    <property type="project" value="UniProtKB-KW"/>
</dbReference>
<name>A0A7W3R7P3_9ACTN</name>
<dbReference type="InterPro" id="IPR050090">
    <property type="entry name" value="Tyrosine_recombinase_XerCD"/>
</dbReference>
<evidence type="ECO:0000313" key="9">
    <source>
        <dbReference type="Proteomes" id="UP000539313"/>
    </source>
</evidence>
<accession>A0A7W3R7P3</accession>
<evidence type="ECO:0000256" key="1">
    <source>
        <dbReference type="ARBA" id="ARBA00008857"/>
    </source>
</evidence>
<comment type="caution">
    <text evidence="8">The sequence shown here is derived from an EMBL/GenBank/DDBJ whole genome shotgun (WGS) entry which is preliminary data.</text>
</comment>
<keyword evidence="3 5" id="KW-0238">DNA-binding</keyword>
<evidence type="ECO:0000256" key="2">
    <source>
        <dbReference type="ARBA" id="ARBA00022908"/>
    </source>
</evidence>
<protein>
    <submittedName>
        <fullName evidence="8">Integrase/recombinase XerD</fullName>
    </submittedName>
</protein>
<dbReference type="AlphaFoldDB" id="A0A7W3R7P3"/>